<dbReference type="EMBL" id="JACJID010000004">
    <property type="protein sequence ID" value="MBA8928511.1"/>
    <property type="molecule type" value="Genomic_DNA"/>
</dbReference>
<dbReference type="Gene3D" id="1.10.10.2840">
    <property type="entry name" value="PucR C-terminal helix-turn-helix domain"/>
    <property type="match status" value="1"/>
</dbReference>
<evidence type="ECO:0008006" key="5">
    <source>
        <dbReference type="Google" id="ProtNLM"/>
    </source>
</evidence>
<evidence type="ECO:0000313" key="3">
    <source>
        <dbReference type="EMBL" id="MBA8928511.1"/>
    </source>
</evidence>
<dbReference type="InterPro" id="IPR051448">
    <property type="entry name" value="CdaR-like_regulators"/>
</dbReference>
<reference evidence="3 4" key="1">
    <citation type="submission" date="2020-08" db="EMBL/GenBank/DDBJ databases">
        <title>Genomic Encyclopedia of Archaeal and Bacterial Type Strains, Phase II (KMG-II): from individual species to whole genera.</title>
        <authorList>
            <person name="Goeker M."/>
        </authorList>
    </citation>
    <scope>NUCLEOTIDE SEQUENCE [LARGE SCALE GENOMIC DNA]</scope>
    <source>
        <strain evidence="3 4">DSM 43850</strain>
    </source>
</reference>
<gene>
    <name evidence="3" type="ORF">BC739_005728</name>
</gene>
<dbReference type="InterPro" id="IPR042070">
    <property type="entry name" value="PucR_C-HTH_sf"/>
</dbReference>
<name>A0ABR6BNN3_9PSEU</name>
<evidence type="ECO:0000313" key="4">
    <source>
        <dbReference type="Proteomes" id="UP000517916"/>
    </source>
</evidence>
<dbReference type="InterPro" id="IPR025751">
    <property type="entry name" value="RsbRD_N_dom"/>
</dbReference>
<sequence>MTDHKAHLTINGTVLYRWLLTERRRLAQRLVRQFGREIPAYQRLPDSELINISRATETNLQVFAQSLRDRTSPDLADLAGPITTSAAQRAGEGFPLDAVMAAYSTGMLETWRAMVTDARPEDFADVLACTELVLGYIQRACTAVAAAYLEERRRMDSDEQHRRYTLFSALVRGEPPEGPAARAGIQLPERYLVLSLTFEQHTDERVAGVGAAMAAQRKVYRATEVLRRSAGDGVLSLLDPTGGTVLLPVTGTDWSALVAEVGAATGVPVRAAGVLAEPAQVAPATQQTAEMLELVVALGRPPGLYQLADVLLEYQLTRPSAARDELGRLLAPLEQHPDLLSTVETYLRLGLDRRRTAATLHLHPNTIDYRVRRAVALTGLDPADPQQLQQIGAALVIRRLGQRARAARR</sequence>
<protein>
    <recommendedName>
        <fullName evidence="5">PucR-like helix-turn-helix protein</fullName>
    </recommendedName>
</protein>
<dbReference type="PANTHER" id="PTHR33744">
    <property type="entry name" value="CARBOHYDRATE DIACID REGULATOR"/>
    <property type="match status" value="1"/>
</dbReference>
<evidence type="ECO:0000259" key="2">
    <source>
        <dbReference type="Pfam" id="PF14361"/>
    </source>
</evidence>
<dbReference type="InterPro" id="IPR025736">
    <property type="entry name" value="PucR_C-HTH_dom"/>
</dbReference>
<comment type="caution">
    <text evidence="3">The sequence shown here is derived from an EMBL/GenBank/DDBJ whole genome shotgun (WGS) entry which is preliminary data.</text>
</comment>
<dbReference type="Proteomes" id="UP000517916">
    <property type="component" value="Unassembled WGS sequence"/>
</dbReference>
<evidence type="ECO:0000259" key="1">
    <source>
        <dbReference type="Pfam" id="PF13556"/>
    </source>
</evidence>
<dbReference type="Pfam" id="PF13556">
    <property type="entry name" value="HTH_30"/>
    <property type="match status" value="1"/>
</dbReference>
<dbReference type="RefSeq" id="WP_182838924.1">
    <property type="nucleotide sequence ID" value="NZ_BAAABQ010000073.1"/>
</dbReference>
<dbReference type="PANTHER" id="PTHR33744:SF1">
    <property type="entry name" value="DNA-BINDING TRANSCRIPTIONAL ACTIVATOR ADER"/>
    <property type="match status" value="1"/>
</dbReference>
<feature type="domain" description="RsbT co-antagonist protein RsbRD N-terminal" evidence="2">
    <location>
        <begin position="25"/>
        <end position="163"/>
    </location>
</feature>
<dbReference type="Pfam" id="PF14361">
    <property type="entry name" value="RsbRD_N"/>
    <property type="match status" value="1"/>
</dbReference>
<organism evidence="3 4">
    <name type="scientific">Kutzneria viridogrisea</name>
    <dbReference type="NCBI Taxonomy" id="47990"/>
    <lineage>
        <taxon>Bacteria</taxon>
        <taxon>Bacillati</taxon>
        <taxon>Actinomycetota</taxon>
        <taxon>Actinomycetes</taxon>
        <taxon>Pseudonocardiales</taxon>
        <taxon>Pseudonocardiaceae</taxon>
        <taxon>Kutzneria</taxon>
    </lineage>
</organism>
<keyword evidence="4" id="KW-1185">Reference proteome</keyword>
<feature type="domain" description="PucR C-terminal helix-turn-helix" evidence="1">
    <location>
        <begin position="339"/>
        <end position="396"/>
    </location>
</feature>
<proteinExistence type="predicted"/>
<accession>A0ABR6BNN3</accession>